<accession>A0AA44BDX9</accession>
<evidence type="ECO:0000313" key="2">
    <source>
        <dbReference type="EMBL" id="NBG88422.1"/>
    </source>
</evidence>
<keyword evidence="1" id="KW-1133">Transmembrane helix</keyword>
<evidence type="ECO:0000256" key="1">
    <source>
        <dbReference type="SAM" id="Phobius"/>
    </source>
</evidence>
<feature type="transmembrane region" description="Helical" evidence="1">
    <location>
        <begin position="38"/>
        <end position="58"/>
    </location>
</feature>
<keyword evidence="1" id="KW-0472">Membrane</keyword>
<keyword evidence="1" id="KW-0812">Transmembrane</keyword>
<organism evidence="2 3">
    <name type="scientific">Isachenkonia alkalipeptolytica</name>
    <dbReference type="NCBI Taxonomy" id="2565777"/>
    <lineage>
        <taxon>Bacteria</taxon>
        <taxon>Bacillati</taxon>
        <taxon>Bacillota</taxon>
        <taxon>Clostridia</taxon>
        <taxon>Eubacteriales</taxon>
        <taxon>Clostridiaceae</taxon>
        <taxon>Isachenkonia</taxon>
    </lineage>
</organism>
<dbReference type="EMBL" id="SUMG01000008">
    <property type="protein sequence ID" value="NBG88422.1"/>
    <property type="molecule type" value="Genomic_DNA"/>
</dbReference>
<reference evidence="2 3" key="1">
    <citation type="submission" date="2019-04" db="EMBL/GenBank/DDBJ databases">
        <title>Isachenkonia alkalipeptolytica gen. nov. sp. nov. a new anaerobic, alkiliphilic organothrophic bacterium capable to reduce synthesized ferrihydrite isolated from a soda lake.</title>
        <authorList>
            <person name="Toshchakov S.V."/>
            <person name="Zavarzina D.G."/>
            <person name="Zhilina T.N."/>
            <person name="Kostrikina N.A."/>
            <person name="Kublanov I.V."/>
        </authorList>
    </citation>
    <scope>NUCLEOTIDE SEQUENCE [LARGE SCALE GENOMIC DNA]</scope>
    <source>
        <strain evidence="2 3">Z-1701</strain>
    </source>
</reference>
<evidence type="ECO:0000313" key="3">
    <source>
        <dbReference type="Proteomes" id="UP000449710"/>
    </source>
</evidence>
<name>A0AA44BDX9_9CLOT</name>
<dbReference type="Proteomes" id="UP000449710">
    <property type="component" value="Unassembled WGS sequence"/>
</dbReference>
<proteinExistence type="predicted"/>
<dbReference type="RefSeq" id="WP_160720981.1">
    <property type="nucleotide sequence ID" value="NZ_SUMG01000008.1"/>
</dbReference>
<gene>
    <name evidence="2" type="ORF">ISALK_07895</name>
</gene>
<protein>
    <submittedName>
        <fullName evidence="2">Uncharacterized protein</fullName>
    </submittedName>
</protein>
<feature type="transmembrane region" description="Helical" evidence="1">
    <location>
        <begin position="7"/>
        <end position="26"/>
    </location>
</feature>
<comment type="caution">
    <text evidence="2">The sequence shown here is derived from an EMBL/GenBank/DDBJ whole genome shotgun (WGS) entry which is preliminary data.</text>
</comment>
<keyword evidence="3" id="KW-1185">Reference proteome</keyword>
<dbReference type="AlphaFoldDB" id="A0AA44BDX9"/>
<sequence>MRNLNLALLGSIVIYLGSLILITPLINGLGYASTEVSATHRLLVTLIFLVIFCTMLIIEGIRGE</sequence>